<evidence type="ECO:0000313" key="2">
    <source>
        <dbReference type="Proteomes" id="UP000076962"/>
    </source>
</evidence>
<sequence>MQYKHLNEIVPKYETIGKLYQARENVEWLDLNSYAKFHSAFVPINALPWL</sequence>
<proteinExistence type="predicted"/>
<organism evidence="1 2">
    <name type="scientific">Candidatus Thiomargarita nelsonii</name>
    <dbReference type="NCBI Taxonomy" id="1003181"/>
    <lineage>
        <taxon>Bacteria</taxon>
        <taxon>Pseudomonadati</taxon>
        <taxon>Pseudomonadota</taxon>
        <taxon>Gammaproteobacteria</taxon>
        <taxon>Thiotrichales</taxon>
        <taxon>Thiotrichaceae</taxon>
        <taxon>Thiomargarita</taxon>
    </lineage>
</organism>
<name>A0A176S7Q6_9GAMM</name>
<accession>A0A176S7Q6</accession>
<keyword evidence="2" id="KW-1185">Reference proteome</keyword>
<reference evidence="1 2" key="1">
    <citation type="submission" date="2016-05" db="EMBL/GenBank/DDBJ databases">
        <title>Single-cell genome of chain-forming Candidatus Thiomargarita nelsonii and comparison to other large sulfur-oxidizing bacteria.</title>
        <authorList>
            <person name="Winkel M."/>
            <person name="Salman V."/>
            <person name="Woyke T."/>
            <person name="Schulz-Vogt H."/>
            <person name="Richter M."/>
            <person name="Flood B."/>
            <person name="Bailey J."/>
            <person name="Amann R."/>
            <person name="Mussmann M."/>
        </authorList>
    </citation>
    <scope>NUCLEOTIDE SEQUENCE [LARGE SCALE GENOMIC DNA]</scope>
    <source>
        <strain evidence="1 2">THI036</strain>
    </source>
</reference>
<dbReference type="Proteomes" id="UP000076962">
    <property type="component" value="Unassembled WGS sequence"/>
</dbReference>
<dbReference type="EMBL" id="LUTY01000095">
    <property type="protein sequence ID" value="OAD23926.1"/>
    <property type="molecule type" value="Genomic_DNA"/>
</dbReference>
<dbReference type="AlphaFoldDB" id="A0A176S7Q6"/>
<comment type="caution">
    <text evidence="1">The sequence shown here is derived from an EMBL/GenBank/DDBJ whole genome shotgun (WGS) entry which is preliminary data.</text>
</comment>
<protein>
    <submittedName>
        <fullName evidence="1">Uncharacterized protein</fullName>
    </submittedName>
</protein>
<gene>
    <name evidence="1" type="ORF">THIOM_000228</name>
</gene>
<evidence type="ECO:0000313" key="1">
    <source>
        <dbReference type="EMBL" id="OAD23926.1"/>
    </source>
</evidence>